<dbReference type="PANTHER" id="PTHR33327">
    <property type="entry name" value="ENDONUCLEASE"/>
    <property type="match status" value="1"/>
</dbReference>
<name>A0AAG5DR57_ANOAO</name>
<dbReference type="Proteomes" id="UP000075880">
    <property type="component" value="Unassembled WGS sequence"/>
</dbReference>
<evidence type="ECO:0000256" key="1">
    <source>
        <dbReference type="SAM" id="MobiDB-lite"/>
    </source>
</evidence>
<reference evidence="3" key="1">
    <citation type="submission" date="2024-04" db="UniProtKB">
        <authorList>
            <consortium name="EnsemblMetazoa"/>
        </authorList>
    </citation>
    <scope>IDENTIFICATION</scope>
    <source>
        <strain evidence="3">EBRO</strain>
    </source>
</reference>
<evidence type="ECO:0000313" key="3">
    <source>
        <dbReference type="EnsemblMetazoa" id="ENSAATROPP013254"/>
    </source>
</evidence>
<evidence type="ECO:0000259" key="2">
    <source>
        <dbReference type="Pfam" id="PF23055"/>
    </source>
</evidence>
<protein>
    <recommendedName>
        <fullName evidence="2">DUF7041 domain-containing protein</fullName>
    </recommendedName>
</protein>
<organism evidence="3 4">
    <name type="scientific">Anopheles atroparvus</name>
    <name type="common">European mosquito</name>
    <dbReference type="NCBI Taxonomy" id="41427"/>
    <lineage>
        <taxon>Eukaryota</taxon>
        <taxon>Metazoa</taxon>
        <taxon>Ecdysozoa</taxon>
        <taxon>Arthropoda</taxon>
        <taxon>Hexapoda</taxon>
        <taxon>Insecta</taxon>
        <taxon>Pterygota</taxon>
        <taxon>Neoptera</taxon>
        <taxon>Endopterygota</taxon>
        <taxon>Diptera</taxon>
        <taxon>Nematocera</taxon>
        <taxon>Culicoidea</taxon>
        <taxon>Culicidae</taxon>
        <taxon>Anophelinae</taxon>
        <taxon>Anopheles</taxon>
    </lineage>
</organism>
<dbReference type="InterPro" id="IPR055469">
    <property type="entry name" value="DUF7041"/>
</dbReference>
<accession>A0AAG5DR57</accession>
<proteinExistence type="predicted"/>
<sequence>MDPPSETKHATLATETRVISKINIPDFDSEDIETWFICLEAAFCVNEVKSDRQKFNTVIVALGNKAKYMHAAIAKCSKTEVSDRYQTMKAAVLDYFRPSENQRLTSLLSGVSLGDRKPSVLLAEMRRMGGEGCSDSVIGNIWLRALPVTVRSIIAAMPSASLEDQANVADKIMEAPRNEIASVHRDKHPTLSLEERIDALPRRFEEICTVSHRAQHHGTARPRPRSRSRPSWGQRSTSSSRHHNDSATSRRWICWYHYRHGNKAEKCEKVNPKSNSSTCIFFEERLPVSSRKKVSVSLFRERTDI</sequence>
<dbReference type="Pfam" id="PF23055">
    <property type="entry name" value="DUF7041"/>
    <property type="match status" value="1"/>
</dbReference>
<feature type="domain" description="DUF7041" evidence="2">
    <location>
        <begin position="24"/>
        <end position="108"/>
    </location>
</feature>
<dbReference type="EnsemblMetazoa" id="ENSAATROPT014538">
    <property type="protein sequence ID" value="ENSAATROPP013254"/>
    <property type="gene ID" value="ENSAATROPG011792"/>
</dbReference>
<feature type="compositionally biased region" description="Basic residues" evidence="1">
    <location>
        <begin position="213"/>
        <end position="228"/>
    </location>
</feature>
<keyword evidence="4" id="KW-1185">Reference proteome</keyword>
<feature type="region of interest" description="Disordered" evidence="1">
    <location>
        <begin position="211"/>
        <end position="244"/>
    </location>
</feature>
<dbReference type="PANTHER" id="PTHR33327:SF3">
    <property type="entry name" value="RNA-DIRECTED DNA POLYMERASE"/>
    <property type="match status" value="1"/>
</dbReference>
<dbReference type="AlphaFoldDB" id="A0AAG5DR57"/>
<evidence type="ECO:0000313" key="4">
    <source>
        <dbReference type="Proteomes" id="UP000075880"/>
    </source>
</evidence>